<protein>
    <recommendedName>
        <fullName evidence="4">Type II and III secretion system protein</fullName>
    </recommendedName>
</protein>
<evidence type="ECO:0008006" key="4">
    <source>
        <dbReference type="Google" id="ProtNLM"/>
    </source>
</evidence>
<evidence type="ECO:0000256" key="1">
    <source>
        <dbReference type="SAM" id="MobiDB-lite"/>
    </source>
</evidence>
<dbReference type="Proteomes" id="UP000663992">
    <property type="component" value="Unassembled WGS sequence"/>
</dbReference>
<evidence type="ECO:0000313" key="2">
    <source>
        <dbReference type="EMBL" id="MBN7822919.1"/>
    </source>
</evidence>
<name>A0ABS3D0M1_9ALTE</name>
<comment type="caution">
    <text evidence="2">The sequence shown here is derived from an EMBL/GenBank/DDBJ whole genome shotgun (WGS) entry which is preliminary data.</text>
</comment>
<reference evidence="2 3" key="1">
    <citation type="submission" date="2021-03" db="EMBL/GenBank/DDBJ databases">
        <title>novel species isolated from a fishpond in China.</title>
        <authorList>
            <person name="Lu H."/>
            <person name="Cai Z."/>
        </authorList>
    </citation>
    <scope>NUCLEOTIDE SEQUENCE [LARGE SCALE GENOMIC DNA]</scope>
    <source>
        <strain evidence="2 3">Y57</strain>
    </source>
</reference>
<proteinExistence type="predicted"/>
<feature type="non-terminal residue" evidence="2">
    <location>
        <position position="1"/>
    </location>
</feature>
<evidence type="ECO:0000313" key="3">
    <source>
        <dbReference type="Proteomes" id="UP000663992"/>
    </source>
</evidence>
<dbReference type="RefSeq" id="WP_206596759.1">
    <property type="nucleotide sequence ID" value="NZ_JAFKCS010000265.1"/>
</dbReference>
<organism evidence="2 3">
    <name type="scientific">Bowmanella yangjiangensis</name>
    <dbReference type="NCBI Taxonomy" id="2811230"/>
    <lineage>
        <taxon>Bacteria</taxon>
        <taxon>Pseudomonadati</taxon>
        <taxon>Pseudomonadota</taxon>
        <taxon>Gammaproteobacteria</taxon>
        <taxon>Alteromonadales</taxon>
        <taxon>Alteromonadaceae</taxon>
        <taxon>Bowmanella</taxon>
    </lineage>
</organism>
<feature type="region of interest" description="Disordered" evidence="1">
    <location>
        <begin position="31"/>
        <end position="51"/>
    </location>
</feature>
<accession>A0ABS3D0M1</accession>
<dbReference type="EMBL" id="JAFKCS010000265">
    <property type="protein sequence ID" value="MBN7822919.1"/>
    <property type="molecule type" value="Genomic_DNA"/>
</dbReference>
<sequence>QVRSTIENLVAQLSQKEVVIPVRVLMPDQAGTVTTEPSTPSPGLATGGILRGPGTGTSDSILARLSNGEGVINARAVQYYGADLIHQLNNLRTPRFATGGVMGNVPVPSIPSLAPALQQQLDGGGREFLGDMNFVLPGGESITVAIPASQQQNMRRLRLKLGKPN</sequence>
<keyword evidence="3" id="KW-1185">Reference proteome</keyword>
<gene>
    <name evidence="2" type="ORF">J0A65_23855</name>
</gene>